<dbReference type="PROSITE" id="PS51831">
    <property type="entry name" value="HD"/>
    <property type="match status" value="1"/>
</dbReference>
<sequence length="218" mass="25222">MEEKSEVVLQSVADWVKQKCQHDFTGHDWWHISRVVRLAQAIAQMEKADELLVTLAALLHDIFDEKLVANPQKEQATVRAFLYRQGLSEQVCQKIFNIIEEVSFKGGHNPKQPSSLESKIVQDADRLDALGAIGIARTMCYSGSKGRLIHDPDKQPRENLSLAEYRNGEDTAIMHFYEKLLKLKDLMHTDYAKKLAEQRHQFMCDYLAEFYLEWEGKR</sequence>
<dbReference type="eggNOG" id="COG1418">
    <property type="taxonomic scope" value="Bacteria"/>
</dbReference>
<dbReference type="SMART" id="SM00471">
    <property type="entry name" value="HDc"/>
    <property type="match status" value="1"/>
</dbReference>
<dbReference type="SUPFAM" id="SSF109604">
    <property type="entry name" value="HD-domain/PDEase-like"/>
    <property type="match status" value="1"/>
</dbReference>
<accession>S1NI87</accession>
<feature type="domain" description="HD" evidence="1">
    <location>
        <begin position="28"/>
        <end position="130"/>
    </location>
</feature>
<dbReference type="PATRIC" id="fig|1121865.3.peg.2007"/>
<dbReference type="InterPro" id="IPR003607">
    <property type="entry name" value="HD/PDEase_dom"/>
</dbReference>
<dbReference type="OrthoDB" id="9797344at2"/>
<dbReference type="RefSeq" id="WP_016184164.1">
    <property type="nucleotide sequence ID" value="NZ_JXKI01000010.1"/>
</dbReference>
<dbReference type="EMBL" id="ASWJ01000011">
    <property type="protein sequence ID" value="EOW79886.1"/>
    <property type="molecule type" value="Genomic_DNA"/>
</dbReference>
<dbReference type="PANTHER" id="PTHR33594">
    <property type="entry name" value="SUPERFAMILY HYDROLASE, PUTATIVE (AFU_ORTHOLOGUE AFUA_1G03035)-RELATED"/>
    <property type="match status" value="1"/>
</dbReference>
<dbReference type="AlphaFoldDB" id="S1NI87"/>
<reference evidence="2 3" key="1">
    <citation type="submission" date="2013-03" db="EMBL/GenBank/DDBJ databases">
        <title>The Genome Sequence of Enterococcus columbae ATCC_51263 (PacBio/Illumina hybrid assembly).</title>
        <authorList>
            <consortium name="The Broad Institute Genomics Platform"/>
            <consortium name="The Broad Institute Genome Sequencing Center for Infectious Disease"/>
            <person name="Earl A."/>
            <person name="Russ C."/>
            <person name="Gilmore M."/>
            <person name="Surin D."/>
            <person name="Walker B."/>
            <person name="Young S."/>
            <person name="Zeng Q."/>
            <person name="Gargeya S."/>
            <person name="Fitzgerald M."/>
            <person name="Haas B."/>
            <person name="Abouelleil A."/>
            <person name="Allen A.W."/>
            <person name="Alvarado L."/>
            <person name="Arachchi H.M."/>
            <person name="Berlin A.M."/>
            <person name="Chapman S.B."/>
            <person name="Gainer-Dewar J."/>
            <person name="Goldberg J."/>
            <person name="Griggs A."/>
            <person name="Gujja S."/>
            <person name="Hansen M."/>
            <person name="Howarth C."/>
            <person name="Imamovic A."/>
            <person name="Ireland A."/>
            <person name="Larimer J."/>
            <person name="McCowan C."/>
            <person name="Murphy C."/>
            <person name="Pearson M."/>
            <person name="Poon T.W."/>
            <person name="Priest M."/>
            <person name="Roberts A."/>
            <person name="Saif S."/>
            <person name="Shea T."/>
            <person name="Sisk P."/>
            <person name="Sykes S."/>
            <person name="Wortman J."/>
            <person name="Nusbaum C."/>
            <person name="Birren B."/>
        </authorList>
    </citation>
    <scope>NUCLEOTIDE SEQUENCE [LARGE SCALE GENOMIC DNA]</scope>
    <source>
        <strain evidence="2 3">ATCC 51263</strain>
    </source>
</reference>
<proteinExistence type="predicted"/>
<dbReference type="Proteomes" id="UP000014113">
    <property type="component" value="Unassembled WGS sequence"/>
</dbReference>
<evidence type="ECO:0000259" key="1">
    <source>
        <dbReference type="PROSITE" id="PS51831"/>
    </source>
</evidence>
<dbReference type="Gene3D" id="1.10.472.50">
    <property type="entry name" value="HD-domain/PDEase-like"/>
    <property type="match status" value="1"/>
</dbReference>
<organism evidence="2 3">
    <name type="scientific">Enterococcus columbae DSM 7374 = ATCC 51263</name>
    <dbReference type="NCBI Taxonomy" id="1121865"/>
    <lineage>
        <taxon>Bacteria</taxon>
        <taxon>Bacillati</taxon>
        <taxon>Bacillota</taxon>
        <taxon>Bacilli</taxon>
        <taxon>Lactobacillales</taxon>
        <taxon>Enterococcaceae</taxon>
        <taxon>Enterococcus</taxon>
    </lineage>
</organism>
<keyword evidence="3" id="KW-1185">Reference proteome</keyword>
<name>S1NI87_9ENTE</name>
<dbReference type="CDD" id="cd00077">
    <property type="entry name" value="HDc"/>
    <property type="match status" value="1"/>
</dbReference>
<protein>
    <recommendedName>
        <fullName evidence="1">HD domain-containing protein</fullName>
    </recommendedName>
</protein>
<dbReference type="STRING" id="1121865.OMW_02058"/>
<comment type="caution">
    <text evidence="2">The sequence shown here is derived from an EMBL/GenBank/DDBJ whole genome shotgun (WGS) entry which is preliminary data.</text>
</comment>
<evidence type="ECO:0000313" key="3">
    <source>
        <dbReference type="Proteomes" id="UP000014113"/>
    </source>
</evidence>
<dbReference type="InterPro" id="IPR006674">
    <property type="entry name" value="HD_domain"/>
</dbReference>
<evidence type="ECO:0000313" key="2">
    <source>
        <dbReference type="EMBL" id="EOW79886.1"/>
    </source>
</evidence>
<dbReference type="PANTHER" id="PTHR33594:SF1">
    <property type="entry name" value="HD_PDEASE DOMAIN-CONTAINING PROTEIN"/>
    <property type="match status" value="1"/>
</dbReference>
<dbReference type="Gene3D" id="1.20.58.1910">
    <property type="match status" value="1"/>
</dbReference>
<dbReference type="Pfam" id="PF01966">
    <property type="entry name" value="HD"/>
    <property type="match status" value="1"/>
</dbReference>
<gene>
    <name evidence="2" type="ORF">I568_02237</name>
</gene>